<keyword evidence="1" id="KW-0812">Transmembrane</keyword>
<evidence type="ECO:0000313" key="3">
    <source>
        <dbReference type="Proteomes" id="UP001430953"/>
    </source>
</evidence>
<organism evidence="2 3">
    <name type="scientific">Cardiocondyla obscurior</name>
    <dbReference type="NCBI Taxonomy" id="286306"/>
    <lineage>
        <taxon>Eukaryota</taxon>
        <taxon>Metazoa</taxon>
        <taxon>Ecdysozoa</taxon>
        <taxon>Arthropoda</taxon>
        <taxon>Hexapoda</taxon>
        <taxon>Insecta</taxon>
        <taxon>Pterygota</taxon>
        <taxon>Neoptera</taxon>
        <taxon>Endopterygota</taxon>
        <taxon>Hymenoptera</taxon>
        <taxon>Apocrita</taxon>
        <taxon>Aculeata</taxon>
        <taxon>Formicoidea</taxon>
        <taxon>Formicidae</taxon>
        <taxon>Myrmicinae</taxon>
        <taxon>Cardiocondyla</taxon>
    </lineage>
</organism>
<dbReference type="Proteomes" id="UP001430953">
    <property type="component" value="Unassembled WGS sequence"/>
</dbReference>
<evidence type="ECO:0000256" key="1">
    <source>
        <dbReference type="SAM" id="Phobius"/>
    </source>
</evidence>
<dbReference type="AlphaFoldDB" id="A0AAW2GHW3"/>
<accession>A0AAW2GHW3</accession>
<keyword evidence="1" id="KW-1133">Transmembrane helix</keyword>
<gene>
    <name evidence="2" type="ORF">PUN28_005445</name>
</gene>
<keyword evidence="1" id="KW-0472">Membrane</keyword>
<proteinExistence type="predicted"/>
<comment type="caution">
    <text evidence="2">The sequence shown here is derived from an EMBL/GenBank/DDBJ whole genome shotgun (WGS) entry which is preliminary data.</text>
</comment>
<name>A0AAW2GHW3_9HYME</name>
<keyword evidence="3" id="KW-1185">Reference proteome</keyword>
<reference evidence="2 3" key="1">
    <citation type="submission" date="2023-03" db="EMBL/GenBank/DDBJ databases">
        <title>High recombination rates correlate with genetic variation in Cardiocondyla obscurior ants.</title>
        <authorList>
            <person name="Errbii M."/>
        </authorList>
    </citation>
    <scope>NUCLEOTIDE SEQUENCE [LARGE SCALE GENOMIC DNA]</scope>
    <source>
        <strain evidence="2">Alpha-2009</strain>
        <tissue evidence="2">Whole body</tissue>
    </source>
</reference>
<feature type="transmembrane region" description="Helical" evidence="1">
    <location>
        <begin position="87"/>
        <end position="104"/>
    </location>
</feature>
<dbReference type="EMBL" id="JADYXP020000004">
    <property type="protein sequence ID" value="KAL0127163.1"/>
    <property type="molecule type" value="Genomic_DNA"/>
</dbReference>
<protein>
    <submittedName>
        <fullName evidence="2">Uncharacterized protein</fullName>
    </submittedName>
</protein>
<sequence length="135" mass="16019">MRVRSAIKKKKKKNEIASSISSETRNKLFGWESGNYIDDNRRRVVVGSSAEKELRRRRNFWQRGGLKTSFRGETLTPSFPIRHKIQIFPLSFFSFPFSFFFTIAKDMEYLRYRTWLRLASAQHHVVFTAKCIFIS</sequence>
<evidence type="ECO:0000313" key="2">
    <source>
        <dbReference type="EMBL" id="KAL0127163.1"/>
    </source>
</evidence>